<evidence type="ECO:0000313" key="5">
    <source>
        <dbReference type="EMBL" id="MBW8636595.1"/>
    </source>
</evidence>
<organism evidence="5 6">
    <name type="scientific">Flavimaribacter sediminis</name>
    <dbReference type="NCBI Taxonomy" id="2865987"/>
    <lineage>
        <taxon>Bacteria</taxon>
        <taxon>Pseudomonadati</taxon>
        <taxon>Pseudomonadota</taxon>
        <taxon>Alphaproteobacteria</taxon>
        <taxon>Hyphomicrobiales</taxon>
        <taxon>Rhizobiaceae</taxon>
        <taxon>Flavimaribacter</taxon>
    </lineage>
</organism>
<feature type="compositionally biased region" description="Low complexity" evidence="3">
    <location>
        <begin position="26"/>
        <end position="41"/>
    </location>
</feature>
<dbReference type="SMART" id="SM00829">
    <property type="entry name" value="PKS_ER"/>
    <property type="match status" value="1"/>
</dbReference>
<reference evidence="5" key="1">
    <citation type="submission" date="2021-08" db="EMBL/GenBank/DDBJ databases">
        <title>Hoeflea bacterium WL0058 sp. nov., isolated from the sediment.</title>
        <authorList>
            <person name="Wang L."/>
            <person name="Zhang D."/>
        </authorList>
    </citation>
    <scope>NUCLEOTIDE SEQUENCE</scope>
    <source>
        <strain evidence="5">WL0058</strain>
    </source>
</reference>
<dbReference type="Pfam" id="PF08240">
    <property type="entry name" value="ADH_N"/>
    <property type="match status" value="1"/>
</dbReference>
<comment type="caution">
    <text evidence="5">The sequence shown here is derived from an EMBL/GenBank/DDBJ whole genome shotgun (WGS) entry which is preliminary data.</text>
</comment>
<dbReference type="Gene3D" id="3.40.50.720">
    <property type="entry name" value="NAD(P)-binding Rossmann-like Domain"/>
    <property type="match status" value="1"/>
</dbReference>
<dbReference type="CDD" id="cd05286">
    <property type="entry name" value="QOR2"/>
    <property type="match status" value="1"/>
</dbReference>
<dbReference type="InterPro" id="IPR011032">
    <property type="entry name" value="GroES-like_sf"/>
</dbReference>
<dbReference type="InterPro" id="IPR020843">
    <property type="entry name" value="ER"/>
</dbReference>
<evidence type="ECO:0000256" key="3">
    <source>
        <dbReference type="SAM" id="MobiDB-lite"/>
    </source>
</evidence>
<dbReference type="GO" id="GO:0005829">
    <property type="term" value="C:cytosol"/>
    <property type="evidence" value="ECO:0007669"/>
    <property type="project" value="TreeGrafter"/>
</dbReference>
<proteinExistence type="predicted"/>
<keyword evidence="2" id="KW-0560">Oxidoreductase</keyword>
<dbReference type="GO" id="GO:0035925">
    <property type="term" value="F:mRNA 3'-UTR AU-rich region binding"/>
    <property type="evidence" value="ECO:0007669"/>
    <property type="project" value="TreeGrafter"/>
</dbReference>
<dbReference type="PANTHER" id="PTHR48106:SF13">
    <property type="entry name" value="QUINONE OXIDOREDUCTASE-RELATED"/>
    <property type="match status" value="1"/>
</dbReference>
<dbReference type="InterPro" id="IPR036291">
    <property type="entry name" value="NAD(P)-bd_dom_sf"/>
</dbReference>
<evidence type="ECO:0000313" key="6">
    <source>
        <dbReference type="Proteomes" id="UP001196509"/>
    </source>
</evidence>
<sequence>MTASARSRSNYLNDTGYPHKSPPHSNPRTASSTSNSSDRSFNPSTTWITFLGRTGICQGENHVAYSIVATRPGGPEVLQKKETEVPQPGAGEALLRHTAIGVNFLDAYFRSGLYPWSVESDLVLGSEAAGVVEAVGSSVGNVSPGDRVVYTAPNGAYASHRVIDAKTLVKIPDGISDEIAAASFLKGLTAYYLLHGSFAVKEGDTVLFHAAAGGVGLIVGQWLAAKGVRAIGTAGGPEKCALALDHGYSDVIDYRKDDFVEKVKELAPDGVEAVYDAVGKTTWRGSLKCLKLHGTFVSFGQSSGAITDFNISELAAGSFHATRPTLFHFVGLPGWLDKASAALFDQIGSGSVRININQSFDLADAASAHTALEGRQTTGCTILTP</sequence>
<dbReference type="GO" id="GO:0070402">
    <property type="term" value="F:NADPH binding"/>
    <property type="evidence" value="ECO:0007669"/>
    <property type="project" value="TreeGrafter"/>
</dbReference>
<dbReference type="AlphaFoldDB" id="A0AAE2ZLA2"/>
<evidence type="ECO:0000259" key="4">
    <source>
        <dbReference type="SMART" id="SM00829"/>
    </source>
</evidence>
<dbReference type="SUPFAM" id="SSF51735">
    <property type="entry name" value="NAD(P)-binding Rossmann-fold domains"/>
    <property type="match status" value="1"/>
</dbReference>
<dbReference type="InterPro" id="IPR013149">
    <property type="entry name" value="ADH-like_C"/>
</dbReference>
<dbReference type="SUPFAM" id="SSF50129">
    <property type="entry name" value="GroES-like"/>
    <property type="match status" value="1"/>
</dbReference>
<evidence type="ECO:0000256" key="1">
    <source>
        <dbReference type="ARBA" id="ARBA00022857"/>
    </source>
</evidence>
<dbReference type="EMBL" id="JAICBX010000001">
    <property type="protein sequence ID" value="MBW8636595.1"/>
    <property type="molecule type" value="Genomic_DNA"/>
</dbReference>
<dbReference type="Gene3D" id="3.90.180.10">
    <property type="entry name" value="Medium-chain alcohol dehydrogenases, catalytic domain"/>
    <property type="match status" value="1"/>
</dbReference>
<protein>
    <submittedName>
        <fullName evidence="5">Quinone oxidoreductase</fullName>
    </submittedName>
</protein>
<dbReference type="FunFam" id="3.40.50.720:FF:000053">
    <property type="entry name" value="Quinone oxidoreductase 1"/>
    <property type="match status" value="1"/>
</dbReference>
<feature type="domain" description="Enoyl reductase (ER)" evidence="4">
    <location>
        <begin position="73"/>
        <end position="383"/>
    </location>
</feature>
<keyword evidence="6" id="KW-1185">Reference proteome</keyword>
<keyword evidence="1" id="KW-0521">NADP</keyword>
<dbReference type="GO" id="GO:0003960">
    <property type="term" value="F:quinone reductase (NADPH) activity"/>
    <property type="evidence" value="ECO:0007669"/>
    <property type="project" value="InterPro"/>
</dbReference>
<gene>
    <name evidence="5" type="ORF">K1W69_05280</name>
</gene>
<accession>A0AAE2ZLA2</accession>
<dbReference type="InterPro" id="IPR013154">
    <property type="entry name" value="ADH-like_N"/>
</dbReference>
<feature type="compositionally biased region" description="Polar residues" evidence="3">
    <location>
        <begin position="1"/>
        <end position="13"/>
    </location>
</feature>
<evidence type="ECO:0000256" key="2">
    <source>
        <dbReference type="ARBA" id="ARBA00023002"/>
    </source>
</evidence>
<dbReference type="InterPro" id="IPR047618">
    <property type="entry name" value="QOR-like"/>
</dbReference>
<dbReference type="PANTHER" id="PTHR48106">
    <property type="entry name" value="QUINONE OXIDOREDUCTASE PIG3-RELATED"/>
    <property type="match status" value="1"/>
</dbReference>
<feature type="region of interest" description="Disordered" evidence="3">
    <location>
        <begin position="1"/>
        <end position="41"/>
    </location>
</feature>
<name>A0AAE2ZLA2_9HYPH</name>
<dbReference type="Proteomes" id="UP001196509">
    <property type="component" value="Unassembled WGS sequence"/>
</dbReference>
<dbReference type="Pfam" id="PF00107">
    <property type="entry name" value="ADH_zinc_N"/>
    <property type="match status" value="1"/>
</dbReference>